<dbReference type="InterPro" id="IPR030048">
    <property type="entry name" value="SurE"/>
</dbReference>
<dbReference type="Proteomes" id="UP000503336">
    <property type="component" value="Chromosome"/>
</dbReference>
<protein>
    <recommendedName>
        <fullName evidence="3">5'-nucleotidase</fullName>
        <ecNumber evidence="3">3.1.3.5</ecNumber>
    </recommendedName>
</protein>
<keyword evidence="4" id="KW-0479">Metal-binding</keyword>
<evidence type="ECO:0000313" key="8">
    <source>
        <dbReference type="Proteomes" id="UP000503336"/>
    </source>
</evidence>
<evidence type="ECO:0000256" key="5">
    <source>
        <dbReference type="ARBA" id="ARBA00022801"/>
    </source>
</evidence>
<reference evidence="7 8" key="1">
    <citation type="submission" date="2020-02" db="EMBL/GenBank/DDBJ databases">
        <title>complete genome sequence of Rhodobacteraceae bacterium.</title>
        <authorList>
            <person name="Park J."/>
            <person name="Kim Y.-S."/>
            <person name="Kim K.-H."/>
        </authorList>
    </citation>
    <scope>NUCLEOTIDE SEQUENCE [LARGE SCALE GENOMIC DNA]</scope>
    <source>
        <strain evidence="7 8">RR4-56</strain>
    </source>
</reference>
<evidence type="ECO:0000256" key="3">
    <source>
        <dbReference type="ARBA" id="ARBA00012643"/>
    </source>
</evidence>
<gene>
    <name evidence="7" type="ORF">G5B40_01230</name>
</gene>
<proteinExistence type="inferred from homology"/>
<dbReference type="SUPFAM" id="SSF64167">
    <property type="entry name" value="SurE-like"/>
    <property type="match status" value="1"/>
</dbReference>
<dbReference type="InterPro" id="IPR036523">
    <property type="entry name" value="SurE-like_sf"/>
</dbReference>
<evidence type="ECO:0000256" key="2">
    <source>
        <dbReference type="ARBA" id="ARBA00011062"/>
    </source>
</evidence>
<organism evidence="7 8">
    <name type="scientific">Pikeienuella piscinae</name>
    <dbReference type="NCBI Taxonomy" id="2748098"/>
    <lineage>
        <taxon>Bacteria</taxon>
        <taxon>Pseudomonadati</taxon>
        <taxon>Pseudomonadota</taxon>
        <taxon>Alphaproteobacteria</taxon>
        <taxon>Rhodobacterales</taxon>
        <taxon>Paracoccaceae</taxon>
        <taxon>Pikeienuella</taxon>
    </lineage>
</organism>
<evidence type="ECO:0000256" key="4">
    <source>
        <dbReference type="ARBA" id="ARBA00022723"/>
    </source>
</evidence>
<dbReference type="Gene3D" id="3.40.1210.10">
    <property type="entry name" value="Survival protein SurE-like phosphatase/nucleotidase"/>
    <property type="match status" value="1"/>
</dbReference>
<dbReference type="RefSeq" id="WP_165094036.1">
    <property type="nucleotide sequence ID" value="NZ_CP049056.1"/>
</dbReference>
<dbReference type="EC" id="3.1.3.5" evidence="3"/>
<name>A0A7L5BSN2_9RHOB</name>
<accession>A0A7L5BSN2</accession>
<dbReference type="PANTHER" id="PTHR30457">
    <property type="entry name" value="5'-NUCLEOTIDASE SURE"/>
    <property type="match status" value="1"/>
</dbReference>
<sequence length="245" mass="26846">MRVLIANDDGIGAPGLALLAAAVDRLTDDVWTVAPDAKRTAAGHSLTVARPLRMHRLGPQRYSCSGTPADCVVAAMTWLFRDADAPDLVISGVNDGPNVAEDIAYSGTLAIAREASFWGLPAIGLSRVKNADVQETDAGRLADLIESLWERRRDWYVEGSWLSLNLPQRIPAAVRQPRIGRDKIARESRVVSRTDNMTELVVPRGRAHASVAGDENSLLAQGFITLSRLRWSMEQRLDDTLLERL</sequence>
<comment type="similarity">
    <text evidence="2">Belongs to the SurE nucleotidase family.</text>
</comment>
<keyword evidence="5" id="KW-0378">Hydrolase</keyword>
<evidence type="ECO:0000259" key="6">
    <source>
        <dbReference type="Pfam" id="PF01975"/>
    </source>
</evidence>
<evidence type="ECO:0000313" key="7">
    <source>
        <dbReference type="EMBL" id="QIE54185.1"/>
    </source>
</evidence>
<feature type="domain" description="Survival protein SurE-like phosphatase/nucleotidase" evidence="6">
    <location>
        <begin position="3"/>
        <end position="179"/>
    </location>
</feature>
<dbReference type="KEGG" id="hdh:G5B40_01230"/>
<evidence type="ECO:0000256" key="1">
    <source>
        <dbReference type="ARBA" id="ARBA00000815"/>
    </source>
</evidence>
<keyword evidence="8" id="KW-1185">Reference proteome</keyword>
<dbReference type="GO" id="GO:0008253">
    <property type="term" value="F:5'-nucleotidase activity"/>
    <property type="evidence" value="ECO:0007669"/>
    <property type="project" value="UniProtKB-EC"/>
</dbReference>
<dbReference type="EMBL" id="CP049056">
    <property type="protein sequence ID" value="QIE54185.1"/>
    <property type="molecule type" value="Genomic_DNA"/>
</dbReference>
<comment type="catalytic activity">
    <reaction evidence="1">
        <text>a ribonucleoside 5'-phosphate + H2O = a ribonucleoside + phosphate</text>
        <dbReference type="Rhea" id="RHEA:12484"/>
        <dbReference type="ChEBI" id="CHEBI:15377"/>
        <dbReference type="ChEBI" id="CHEBI:18254"/>
        <dbReference type="ChEBI" id="CHEBI:43474"/>
        <dbReference type="ChEBI" id="CHEBI:58043"/>
        <dbReference type="EC" id="3.1.3.5"/>
    </reaction>
</comment>
<dbReference type="InterPro" id="IPR002828">
    <property type="entry name" value="SurE-like_Pase/nucleotidase"/>
</dbReference>
<dbReference type="Pfam" id="PF01975">
    <property type="entry name" value="SurE"/>
    <property type="match status" value="1"/>
</dbReference>
<dbReference type="GO" id="GO:0046872">
    <property type="term" value="F:metal ion binding"/>
    <property type="evidence" value="ECO:0007669"/>
    <property type="project" value="UniProtKB-KW"/>
</dbReference>
<dbReference type="PANTHER" id="PTHR30457:SF0">
    <property type="entry name" value="PHOSPHATASE, PUTATIVE (AFU_ORTHOLOGUE AFUA_4G01070)-RELATED"/>
    <property type="match status" value="1"/>
</dbReference>
<dbReference type="AlphaFoldDB" id="A0A7L5BSN2"/>